<dbReference type="InterPro" id="IPR024755">
    <property type="entry name" value="cpYpsA"/>
</dbReference>
<dbReference type="Gene3D" id="3.40.50.450">
    <property type="match status" value="1"/>
</dbReference>
<accession>A0ABM8VVJ5</accession>
<name>A0ABM8VVJ5_GIGMA</name>
<organism evidence="1 2">
    <name type="scientific">Gigaspora margarita</name>
    <dbReference type="NCBI Taxonomy" id="4874"/>
    <lineage>
        <taxon>Eukaryota</taxon>
        <taxon>Fungi</taxon>
        <taxon>Fungi incertae sedis</taxon>
        <taxon>Mucoromycota</taxon>
        <taxon>Glomeromycotina</taxon>
        <taxon>Glomeromycetes</taxon>
        <taxon>Diversisporales</taxon>
        <taxon>Gigasporaceae</taxon>
        <taxon>Gigaspora</taxon>
    </lineage>
</organism>
<evidence type="ECO:0000313" key="2">
    <source>
        <dbReference type="Proteomes" id="UP000789901"/>
    </source>
</evidence>
<gene>
    <name evidence="1" type="ORF">GMARGA_LOCUS126</name>
</gene>
<dbReference type="Proteomes" id="UP000789901">
    <property type="component" value="Unassembled WGS sequence"/>
</dbReference>
<dbReference type="EMBL" id="CAJVQB010000007">
    <property type="protein sequence ID" value="CAG8457350.1"/>
    <property type="molecule type" value="Genomic_DNA"/>
</dbReference>
<reference evidence="1 2" key="1">
    <citation type="submission" date="2021-06" db="EMBL/GenBank/DDBJ databases">
        <authorList>
            <person name="Kallberg Y."/>
            <person name="Tangrot J."/>
            <person name="Rosling A."/>
        </authorList>
    </citation>
    <scope>NUCLEOTIDE SEQUENCE [LARGE SCALE GENOMIC DNA]</scope>
    <source>
        <strain evidence="1 2">120-4 pot B 10/14</strain>
    </source>
</reference>
<protein>
    <submittedName>
        <fullName evidence="1">23093_t:CDS:1</fullName>
    </submittedName>
</protein>
<evidence type="ECO:0000313" key="1">
    <source>
        <dbReference type="EMBL" id="CAG8457350.1"/>
    </source>
</evidence>
<comment type="caution">
    <text evidence="1">The sequence shown here is derived from an EMBL/GenBank/DDBJ whole genome shotgun (WGS) entry which is preliminary data.</text>
</comment>
<sequence length="180" mass="20772">MKMIFTLRSGGQTGVDQGCLNGFLDHIKNNIKVLKFQNGDIWKLTGWCPQGRNAEDGKIDPKYPLRETPTPKYEQRTEWNVCDTDATLIFLLTPAFIPELDGTAFTIRMAKRYEKLWKLIFFDKNSVNNIKQILIWIKNNNIKHINICGPRESNSPGIQESTYRFVLSLLNKIQLIKAKI</sequence>
<dbReference type="Pfam" id="PF12694">
    <property type="entry name" value="cpYpsA"/>
    <property type="match status" value="1"/>
</dbReference>
<proteinExistence type="predicted"/>
<keyword evidence="2" id="KW-1185">Reference proteome</keyword>